<proteinExistence type="predicted"/>
<name>A0A4Q9KC87_9ACTN</name>
<dbReference type="Gene3D" id="3.40.50.2300">
    <property type="match status" value="2"/>
</dbReference>
<feature type="chain" id="PRO_5020444495" evidence="4">
    <location>
        <begin position="25"/>
        <end position="367"/>
    </location>
</feature>
<organism evidence="6 7">
    <name type="scientific">Propioniciclava sinopodophylli</name>
    <dbReference type="NCBI Taxonomy" id="1837344"/>
    <lineage>
        <taxon>Bacteria</taxon>
        <taxon>Bacillati</taxon>
        <taxon>Actinomycetota</taxon>
        <taxon>Actinomycetes</taxon>
        <taxon>Propionibacteriales</taxon>
        <taxon>Propionibacteriaceae</taxon>
        <taxon>Propioniciclava</taxon>
    </lineage>
</organism>
<dbReference type="PANTHER" id="PTHR30036:SF1">
    <property type="entry name" value="D-XYLOSE-BINDING PERIPLASMIC PROTEIN"/>
    <property type="match status" value="1"/>
</dbReference>
<dbReference type="PROSITE" id="PS51257">
    <property type="entry name" value="PROKAR_LIPOPROTEIN"/>
    <property type="match status" value="1"/>
</dbReference>
<dbReference type="PANTHER" id="PTHR30036">
    <property type="entry name" value="D-XYLOSE-BINDING PERIPLASMIC PROTEIN"/>
    <property type="match status" value="1"/>
</dbReference>
<dbReference type="InterPro" id="IPR025997">
    <property type="entry name" value="SBP_2_dom"/>
</dbReference>
<sequence length="367" mass="39168">MHKLAASLLAAAVALGATACSAPANDPGSDLPLVGVSFPNKNDARSAGDGLLLQEKLTEAGFRVELRWAGDDVPVQYRDLEWMVDNGAKAIVVMPVDARAYPDVLDRAEEAGIPVVGYQRMPLLSDGLTQFAAVDAHAEGALQARTLVEGLRERGVPQPWDVELFAGDRVEMASKDMLRGALDELYPLLMDGTVRIPSMETDFDSLEVARFDPDFAVKRLERLAATETADTELEGVIAPTDAIARALAAHLEASGSRPPLVVGSGAELESVHMITEGVQYATTFADTHVLAERTAEMVAELASGRDPGLTQTALRDDDGQPDREDTPEEELDQHVPALLATPVALDKDTVRQAVLDAGLYEPAQLGG</sequence>
<evidence type="ECO:0000259" key="5">
    <source>
        <dbReference type="Pfam" id="PF13407"/>
    </source>
</evidence>
<keyword evidence="2 4" id="KW-0732">Signal</keyword>
<evidence type="ECO:0000256" key="2">
    <source>
        <dbReference type="ARBA" id="ARBA00022729"/>
    </source>
</evidence>
<dbReference type="SUPFAM" id="SSF53822">
    <property type="entry name" value="Periplasmic binding protein-like I"/>
    <property type="match status" value="1"/>
</dbReference>
<keyword evidence="7" id="KW-1185">Reference proteome</keyword>
<gene>
    <name evidence="6" type="ORF">ET989_10675</name>
</gene>
<dbReference type="GO" id="GO:0030288">
    <property type="term" value="C:outer membrane-bounded periplasmic space"/>
    <property type="evidence" value="ECO:0007669"/>
    <property type="project" value="TreeGrafter"/>
</dbReference>
<feature type="region of interest" description="Disordered" evidence="3">
    <location>
        <begin position="304"/>
        <end position="333"/>
    </location>
</feature>
<feature type="signal peptide" evidence="4">
    <location>
        <begin position="1"/>
        <end position="24"/>
    </location>
</feature>
<evidence type="ECO:0000313" key="6">
    <source>
        <dbReference type="EMBL" id="TBT83772.1"/>
    </source>
</evidence>
<dbReference type="Proteomes" id="UP000292373">
    <property type="component" value="Unassembled WGS sequence"/>
</dbReference>
<evidence type="ECO:0000313" key="7">
    <source>
        <dbReference type="Proteomes" id="UP000292373"/>
    </source>
</evidence>
<dbReference type="OrthoDB" id="9773673at2"/>
<dbReference type="AlphaFoldDB" id="A0A4Q9KC87"/>
<evidence type="ECO:0000256" key="3">
    <source>
        <dbReference type="SAM" id="MobiDB-lite"/>
    </source>
</evidence>
<feature type="domain" description="Periplasmic binding protein" evidence="5">
    <location>
        <begin position="35"/>
        <end position="305"/>
    </location>
</feature>
<feature type="compositionally biased region" description="Basic and acidic residues" evidence="3">
    <location>
        <begin position="314"/>
        <end position="324"/>
    </location>
</feature>
<comment type="caution">
    <text evidence="6">The sequence shown here is derived from an EMBL/GenBank/DDBJ whole genome shotgun (WGS) entry which is preliminary data.</text>
</comment>
<comment type="subcellular location">
    <subcellularLocation>
        <location evidence="1">Cell envelope</location>
    </subcellularLocation>
</comment>
<dbReference type="EMBL" id="SDMQ01000010">
    <property type="protein sequence ID" value="TBT83772.1"/>
    <property type="molecule type" value="Genomic_DNA"/>
</dbReference>
<dbReference type="RefSeq" id="WP_131168760.1">
    <property type="nucleotide sequence ID" value="NZ_SDMQ01000010.1"/>
</dbReference>
<accession>A0A4Q9KC87</accession>
<dbReference type="GO" id="GO:0030246">
    <property type="term" value="F:carbohydrate binding"/>
    <property type="evidence" value="ECO:0007669"/>
    <property type="project" value="TreeGrafter"/>
</dbReference>
<evidence type="ECO:0000256" key="4">
    <source>
        <dbReference type="SAM" id="SignalP"/>
    </source>
</evidence>
<dbReference type="InterPro" id="IPR050555">
    <property type="entry name" value="Bact_Solute-Bind_Prot2"/>
</dbReference>
<evidence type="ECO:0000256" key="1">
    <source>
        <dbReference type="ARBA" id="ARBA00004196"/>
    </source>
</evidence>
<reference evidence="6 7" key="1">
    <citation type="submission" date="2019-01" db="EMBL/GenBank/DDBJ databases">
        <title>Lactibacter flavus gen. nov., sp. nov., a novel bacterium of the family Propionibacteriaceae isolated from raw milk and dairy products.</title>
        <authorList>
            <person name="Huptas C."/>
            <person name="Wenning M."/>
            <person name="Breitenwieser F."/>
            <person name="Doll E."/>
            <person name="Von Neubeck M."/>
            <person name="Busse H.-J."/>
            <person name="Scherer S."/>
        </authorList>
    </citation>
    <scope>NUCLEOTIDE SEQUENCE [LARGE SCALE GENOMIC DNA]</scope>
    <source>
        <strain evidence="6 7">KCTC 33808</strain>
    </source>
</reference>
<dbReference type="Pfam" id="PF13407">
    <property type="entry name" value="Peripla_BP_4"/>
    <property type="match status" value="1"/>
</dbReference>
<dbReference type="InterPro" id="IPR028082">
    <property type="entry name" value="Peripla_BP_I"/>
</dbReference>
<protein>
    <submittedName>
        <fullName evidence="6">Sugar ABC transporter substrate-binding protein</fullName>
    </submittedName>
</protein>